<reference evidence="4" key="1">
    <citation type="submission" date="2023-11" db="EMBL/GenBank/DDBJ databases">
        <authorList>
            <person name="Alioto T."/>
            <person name="Alioto T."/>
            <person name="Gomez Garrido J."/>
        </authorList>
    </citation>
    <scope>NUCLEOTIDE SEQUENCE</scope>
</reference>
<evidence type="ECO:0000259" key="3">
    <source>
        <dbReference type="PROSITE" id="PS50127"/>
    </source>
</evidence>
<feature type="compositionally biased region" description="Basic residues" evidence="2">
    <location>
        <begin position="670"/>
        <end position="688"/>
    </location>
</feature>
<protein>
    <recommendedName>
        <fullName evidence="3">UBC core domain-containing protein</fullName>
    </recommendedName>
</protein>
<keyword evidence="1" id="KW-0833">Ubl conjugation pathway</keyword>
<evidence type="ECO:0000256" key="2">
    <source>
        <dbReference type="SAM" id="MobiDB-lite"/>
    </source>
</evidence>
<dbReference type="EMBL" id="CAVMBE010000074">
    <property type="protein sequence ID" value="CAK4032944.1"/>
    <property type="molecule type" value="Genomic_DNA"/>
</dbReference>
<dbReference type="InterPro" id="IPR000608">
    <property type="entry name" value="UBC"/>
</dbReference>
<dbReference type="AlphaFoldDB" id="A0AAI8Z5Q1"/>
<proteinExistence type="predicted"/>
<feature type="compositionally biased region" description="Polar residues" evidence="2">
    <location>
        <begin position="176"/>
        <end position="194"/>
    </location>
</feature>
<dbReference type="InterPro" id="IPR016135">
    <property type="entry name" value="UBQ-conjugating_enzyme/RWD"/>
</dbReference>
<name>A0AAI8Z5Q1_9PEZI</name>
<evidence type="ECO:0000256" key="1">
    <source>
        <dbReference type="ARBA" id="ARBA00022786"/>
    </source>
</evidence>
<gene>
    <name evidence="4" type="ORF">LECACI_7A008102</name>
</gene>
<comment type="caution">
    <text evidence="4">The sequence shown here is derived from an EMBL/GenBank/DDBJ whole genome shotgun (WGS) entry which is preliminary data.</text>
</comment>
<accession>A0AAI8Z5Q1</accession>
<dbReference type="Proteomes" id="UP001296104">
    <property type="component" value="Unassembled WGS sequence"/>
</dbReference>
<dbReference type="InterPro" id="IPR050113">
    <property type="entry name" value="Ub_conjugating_enzyme"/>
</dbReference>
<feature type="domain" description="UBC core" evidence="3">
    <location>
        <begin position="11"/>
        <end position="158"/>
    </location>
</feature>
<sequence length="688" mass="77450">MATQAQAIGNHLRQRLLHDIHEIQTKPYPGIDFRLQDDSKLAKACLILSFDDGQPPIHLTVDFEHDYPLRPPNITCQSQVDHPNVMQGYICVDILTHDKAYTPAYTLKGICIQMLSLFKSDHVDQEDGIRGEKGEKVNLKKWRATEEELDGPLKDTYKCDRCMFPTHRFLDGKPDATTNGTMGNPQKSQKTAVPALSNQDSQFAQINDLPDEMLVTICELLDEEPLILATQAWKRFERIVPAILRNRELQCFTLKRGSNALNLGIGVHVDVKNVESEFDLISSVAYDTYGVRKSVHGPSFELWLPLPITHRHWDRVKSEVQASLNAIARQRRIQGTLDNVLYEFMNGVVVKLSHGTSHLSKQQELNFRGNAKTQSSVTHASEKAIESYFHLFHLLVCLATERSRGASEGSSKNDIVKAADKLIYDFLANEKRDKTDTPNLGYLLIAILISDVDVSSDLQQAIIEETLIRNVVWMLDPKPPGKQMPELAYLEPSAVSHYRIRKSFEASKTGLRLLMFLNTMRKIVRGMRDVYGQAGKRTGEKLTLEQLRDKLFDRHGAGPTGAATLFAERVRKIQQVDCYADFFKEMGLPAPADEELTTLLRESVRRSMQKGYTQEALTQGRALFLRLEKEPDVERAPGVEAEQMLGNFSFFPRARGGGHQGSQGAGRGGRGGRGHRGGRSSWRGGRHR</sequence>
<dbReference type="SMART" id="SM00212">
    <property type="entry name" value="UBCc"/>
    <property type="match status" value="1"/>
</dbReference>
<dbReference type="PROSITE" id="PS50127">
    <property type="entry name" value="UBC_2"/>
    <property type="match status" value="1"/>
</dbReference>
<organism evidence="4 5">
    <name type="scientific">Lecanosticta acicola</name>
    <dbReference type="NCBI Taxonomy" id="111012"/>
    <lineage>
        <taxon>Eukaryota</taxon>
        <taxon>Fungi</taxon>
        <taxon>Dikarya</taxon>
        <taxon>Ascomycota</taxon>
        <taxon>Pezizomycotina</taxon>
        <taxon>Dothideomycetes</taxon>
        <taxon>Dothideomycetidae</taxon>
        <taxon>Mycosphaerellales</taxon>
        <taxon>Mycosphaerellaceae</taxon>
        <taxon>Lecanosticta</taxon>
    </lineage>
</organism>
<feature type="compositionally biased region" description="Gly residues" evidence="2">
    <location>
        <begin position="655"/>
        <end position="669"/>
    </location>
</feature>
<dbReference type="Gene3D" id="3.10.110.10">
    <property type="entry name" value="Ubiquitin Conjugating Enzyme"/>
    <property type="match status" value="1"/>
</dbReference>
<keyword evidence="5" id="KW-1185">Reference proteome</keyword>
<dbReference type="Pfam" id="PF00179">
    <property type="entry name" value="UQ_con"/>
    <property type="match status" value="1"/>
</dbReference>
<feature type="region of interest" description="Disordered" evidence="2">
    <location>
        <begin position="650"/>
        <end position="688"/>
    </location>
</feature>
<evidence type="ECO:0000313" key="4">
    <source>
        <dbReference type="EMBL" id="CAK4032944.1"/>
    </source>
</evidence>
<feature type="region of interest" description="Disordered" evidence="2">
    <location>
        <begin position="173"/>
        <end position="194"/>
    </location>
</feature>
<dbReference type="SUPFAM" id="SSF54495">
    <property type="entry name" value="UBC-like"/>
    <property type="match status" value="1"/>
</dbReference>
<evidence type="ECO:0000313" key="5">
    <source>
        <dbReference type="Proteomes" id="UP001296104"/>
    </source>
</evidence>
<dbReference type="PANTHER" id="PTHR24067">
    <property type="entry name" value="UBIQUITIN-CONJUGATING ENZYME E2"/>
    <property type="match status" value="1"/>
</dbReference>